<dbReference type="PANTHER" id="PTHR47959:SF1">
    <property type="entry name" value="ATP-DEPENDENT RNA HELICASE DBPA"/>
    <property type="match status" value="1"/>
</dbReference>
<sequence>MAAFSTLNLAPALLESVAAQGFDTMTPVQAQSLPPILAGRDVIAQAATGSGKTAAFGLGVLQALEIETAAVQTLVLCPTRELADQVGQAIRMLATHVPNIKLLTLCGGVPMRPQLASLAHAPHIVVGTPGRVLAHLKRASLDCGRLRRLVLDEADRMLDMGFGEDIDAIVGRLPSERQTLLFSATWPDAIREVSRRLQREPVEVTVAAAQDRPAIAQSFYKVGANDKSEVLCALLSQGATAPDDHPRALVFCNTRAEVARVAQLLSARGFDALALHGERDQRDRDEVLLRFINHSCAVLVATDVAARGLDIAELPQVISYDIARDVDTHVHRIGRTGRAGASGTAATLCTPGEAYRAERLAEELKTALSWQSPPKLEPVTPLTAPNRTLVIGGGRKDKLRPGDILGALTGEAGLDADVIGQISIQPTRSYVAIARGQAPSALARLRDGRIKGRRFRAHELRGD</sequence>
<dbReference type="PROSITE" id="PS00039">
    <property type="entry name" value="DEAD_ATP_HELICASE"/>
    <property type="match status" value="1"/>
</dbReference>
<evidence type="ECO:0000259" key="8">
    <source>
        <dbReference type="PROSITE" id="PS51192"/>
    </source>
</evidence>
<dbReference type="NCBIfam" id="NF008744">
    <property type="entry name" value="PRK11776.1"/>
    <property type="match status" value="1"/>
</dbReference>
<dbReference type="Gene3D" id="3.40.50.300">
    <property type="entry name" value="P-loop containing nucleotide triphosphate hydrolases"/>
    <property type="match status" value="2"/>
</dbReference>
<dbReference type="InterPro" id="IPR044742">
    <property type="entry name" value="DEAD/DEAH_RhlB"/>
</dbReference>
<evidence type="ECO:0000256" key="1">
    <source>
        <dbReference type="ARBA" id="ARBA00022741"/>
    </source>
</evidence>
<dbReference type="Proteomes" id="UP000283993">
    <property type="component" value="Unassembled WGS sequence"/>
</dbReference>
<organism evidence="11 12">
    <name type="scientific">Salinisphaera orenii MK-B5</name>
    <dbReference type="NCBI Taxonomy" id="856730"/>
    <lineage>
        <taxon>Bacteria</taxon>
        <taxon>Pseudomonadati</taxon>
        <taxon>Pseudomonadota</taxon>
        <taxon>Gammaproteobacteria</taxon>
        <taxon>Salinisphaerales</taxon>
        <taxon>Salinisphaeraceae</taxon>
        <taxon>Salinisphaera</taxon>
    </lineage>
</organism>
<evidence type="ECO:0000256" key="4">
    <source>
        <dbReference type="ARBA" id="ARBA00022840"/>
    </source>
</evidence>
<dbReference type="CDD" id="cd00268">
    <property type="entry name" value="DEADc"/>
    <property type="match status" value="1"/>
</dbReference>
<evidence type="ECO:0000313" key="11">
    <source>
        <dbReference type="EMBL" id="ROO30510.1"/>
    </source>
</evidence>
<proteinExistence type="inferred from homology"/>
<dbReference type="PROSITE" id="PS51195">
    <property type="entry name" value="Q_MOTIF"/>
    <property type="match status" value="1"/>
</dbReference>
<evidence type="ECO:0000256" key="6">
    <source>
        <dbReference type="PROSITE-ProRule" id="PRU00552"/>
    </source>
</evidence>
<dbReference type="GO" id="GO:0016787">
    <property type="term" value="F:hydrolase activity"/>
    <property type="evidence" value="ECO:0007669"/>
    <property type="project" value="UniProtKB-KW"/>
</dbReference>
<dbReference type="InterPro" id="IPR005580">
    <property type="entry name" value="DbpA/CsdA_RNA-bd_dom"/>
</dbReference>
<evidence type="ECO:0000259" key="10">
    <source>
        <dbReference type="PROSITE" id="PS51195"/>
    </source>
</evidence>
<dbReference type="GO" id="GO:0003724">
    <property type="term" value="F:RNA helicase activity"/>
    <property type="evidence" value="ECO:0007669"/>
    <property type="project" value="InterPro"/>
</dbReference>
<dbReference type="InterPro" id="IPR014001">
    <property type="entry name" value="Helicase_ATP-bd"/>
</dbReference>
<accession>A0A423PY47</accession>
<dbReference type="GO" id="GO:0005524">
    <property type="term" value="F:ATP binding"/>
    <property type="evidence" value="ECO:0007669"/>
    <property type="project" value="UniProtKB-KW"/>
</dbReference>
<dbReference type="InterPro" id="IPR012677">
    <property type="entry name" value="Nucleotide-bd_a/b_plait_sf"/>
</dbReference>
<dbReference type="GO" id="GO:0003676">
    <property type="term" value="F:nucleic acid binding"/>
    <property type="evidence" value="ECO:0007669"/>
    <property type="project" value="InterPro"/>
</dbReference>
<dbReference type="SUPFAM" id="SSF52540">
    <property type="entry name" value="P-loop containing nucleoside triphosphate hydrolases"/>
    <property type="match status" value="1"/>
</dbReference>
<keyword evidence="3 7" id="KW-0347">Helicase</keyword>
<dbReference type="Pfam" id="PF03880">
    <property type="entry name" value="DbpA"/>
    <property type="match status" value="1"/>
</dbReference>
<evidence type="ECO:0000256" key="7">
    <source>
        <dbReference type="RuleBase" id="RU000492"/>
    </source>
</evidence>
<dbReference type="SMART" id="SM00490">
    <property type="entry name" value="HELICc"/>
    <property type="match status" value="1"/>
</dbReference>
<evidence type="ECO:0000256" key="2">
    <source>
        <dbReference type="ARBA" id="ARBA00022801"/>
    </source>
</evidence>
<dbReference type="Pfam" id="PF00271">
    <property type="entry name" value="Helicase_C"/>
    <property type="match status" value="1"/>
</dbReference>
<evidence type="ECO:0000313" key="12">
    <source>
        <dbReference type="Proteomes" id="UP000283993"/>
    </source>
</evidence>
<feature type="short sequence motif" description="Q motif" evidence="6">
    <location>
        <begin position="2"/>
        <end position="30"/>
    </location>
</feature>
<keyword evidence="2 7" id="KW-0378">Hydrolase</keyword>
<feature type="domain" description="Helicase C-terminal" evidence="9">
    <location>
        <begin position="234"/>
        <end position="380"/>
    </location>
</feature>
<feature type="domain" description="Helicase ATP-binding" evidence="8">
    <location>
        <begin position="33"/>
        <end position="204"/>
    </location>
</feature>
<dbReference type="PROSITE" id="PS51192">
    <property type="entry name" value="HELICASE_ATP_BIND_1"/>
    <property type="match status" value="1"/>
</dbReference>
<dbReference type="InterPro" id="IPR000629">
    <property type="entry name" value="RNA-helicase_DEAD-box_CS"/>
</dbReference>
<dbReference type="InterPro" id="IPR014014">
    <property type="entry name" value="RNA_helicase_DEAD_Q_motif"/>
</dbReference>
<dbReference type="Pfam" id="PF00270">
    <property type="entry name" value="DEAD"/>
    <property type="match status" value="1"/>
</dbReference>
<dbReference type="InterPro" id="IPR011545">
    <property type="entry name" value="DEAD/DEAH_box_helicase_dom"/>
</dbReference>
<name>A0A423PY47_9GAMM</name>
<comment type="caution">
    <text evidence="11">The sequence shown here is derived from an EMBL/GenBank/DDBJ whole genome shotgun (WGS) entry which is preliminary data.</text>
</comment>
<keyword evidence="1 7" id="KW-0547">Nucleotide-binding</keyword>
<dbReference type="SMART" id="SM00487">
    <property type="entry name" value="DEXDc"/>
    <property type="match status" value="1"/>
</dbReference>
<dbReference type="Gene3D" id="3.30.70.330">
    <property type="match status" value="1"/>
</dbReference>
<dbReference type="GO" id="GO:0005829">
    <property type="term" value="C:cytosol"/>
    <property type="evidence" value="ECO:0007669"/>
    <property type="project" value="TreeGrafter"/>
</dbReference>
<keyword evidence="12" id="KW-1185">Reference proteome</keyword>
<dbReference type="AlphaFoldDB" id="A0A423PY47"/>
<reference evidence="11 12" key="1">
    <citation type="submission" date="2013-10" db="EMBL/GenBank/DDBJ databases">
        <title>Salinisphaera orenii MK-B5 Genome Sequencing.</title>
        <authorList>
            <person name="Lai Q."/>
            <person name="Li C."/>
            <person name="Shao Z."/>
        </authorList>
    </citation>
    <scope>NUCLEOTIDE SEQUENCE [LARGE SCALE GENOMIC DNA]</scope>
    <source>
        <strain evidence="11 12">MK-B5</strain>
    </source>
</reference>
<dbReference type="PANTHER" id="PTHR47959">
    <property type="entry name" value="ATP-DEPENDENT RNA HELICASE RHLE-RELATED"/>
    <property type="match status" value="1"/>
</dbReference>
<dbReference type="PROSITE" id="PS51194">
    <property type="entry name" value="HELICASE_CTER"/>
    <property type="match status" value="1"/>
</dbReference>
<feature type="domain" description="DEAD-box RNA helicase Q" evidence="10">
    <location>
        <begin position="2"/>
        <end position="30"/>
    </location>
</feature>
<evidence type="ECO:0000256" key="3">
    <source>
        <dbReference type="ARBA" id="ARBA00022806"/>
    </source>
</evidence>
<evidence type="ECO:0000259" key="9">
    <source>
        <dbReference type="PROSITE" id="PS51194"/>
    </source>
</evidence>
<dbReference type="CDD" id="cd18787">
    <property type="entry name" value="SF2_C_DEAD"/>
    <property type="match status" value="1"/>
</dbReference>
<dbReference type="InterPro" id="IPR001650">
    <property type="entry name" value="Helicase_C-like"/>
</dbReference>
<dbReference type="RefSeq" id="WP_123629897.1">
    <property type="nucleotide sequence ID" value="NZ_AYKH01000001.1"/>
</dbReference>
<keyword evidence="4 7" id="KW-0067">ATP-binding</keyword>
<comment type="similarity">
    <text evidence="5 7">Belongs to the DEAD box helicase family.</text>
</comment>
<dbReference type="InterPro" id="IPR050079">
    <property type="entry name" value="DEAD_box_RNA_helicase"/>
</dbReference>
<protein>
    <submittedName>
        <fullName evidence="11">RNA helicase</fullName>
    </submittedName>
</protein>
<dbReference type="EMBL" id="AYKH01000001">
    <property type="protein sequence ID" value="ROO30510.1"/>
    <property type="molecule type" value="Genomic_DNA"/>
</dbReference>
<dbReference type="InterPro" id="IPR027417">
    <property type="entry name" value="P-loop_NTPase"/>
</dbReference>
<gene>
    <name evidence="11" type="ORF">SAOR_01520</name>
</gene>
<evidence type="ECO:0000256" key="5">
    <source>
        <dbReference type="ARBA" id="ARBA00038437"/>
    </source>
</evidence>